<gene>
    <name evidence="1" type="ORF">IAB26_11560</name>
</gene>
<evidence type="ECO:0000313" key="1">
    <source>
        <dbReference type="EMBL" id="HIQ97185.1"/>
    </source>
</evidence>
<dbReference type="Pfam" id="PF09660">
    <property type="entry name" value="DUF2397"/>
    <property type="match status" value="1"/>
</dbReference>
<dbReference type="AlphaFoldDB" id="A0A9D0ZYJ8"/>
<accession>A0A9D0ZYJ8</accession>
<sequence length="509" mass="60296">MHIHEKMIKPVMETKYLTVENAARYRSIIRLFYLNYEKLKYWMYQEEVYEELTEDEYFREYTPEQCQQDLAALVSWGNLLTIQDTRKVASIEEFKNKKFRYQLSEAAVEIERMVVRLENLSIEGSSLEPSLLERIRSSIGRIQEMEGLDAEKIYGWWSDLNSDFVRLNQNYQDYMRELNSVKAEELMKTREFLVFKDRLIEYLRSFVKSLQVNVSAIEQSLKEVEPGTVERILKVVTDYELSIPRIDGEPDEKLIRDKMYGRWDSIQEWFRGREGKESEALKVFDTTNEIIRKITRYAARISEQSNTGANRREEYHKLANMFGRCRDINEAHRLAACVFGIEKPLHLKGNFARETESINSGVFEEKPYVMTIQPRVRTYKERIARSGIEDKTREKEAMRQETIRRIEKEKRILESYIQDGRLEFSTLPEISAGVRDTFLLWLSKALENKYYRAKTEDGLVYRIEQPDVRETCVLACEDGTFQMPAYTLIFESDGRQGTWDTKNQKRGSR</sequence>
<comment type="caution">
    <text evidence="1">The sequence shown here is derived from an EMBL/GenBank/DDBJ whole genome shotgun (WGS) entry which is preliminary data.</text>
</comment>
<proteinExistence type="predicted"/>
<protein>
    <submittedName>
        <fullName evidence="1">TIGR02677 family protein</fullName>
    </submittedName>
</protein>
<dbReference type="NCBIfam" id="TIGR02677">
    <property type="entry name" value="TIGR02677 family protein"/>
    <property type="match status" value="1"/>
</dbReference>
<dbReference type="InterPro" id="IPR013493">
    <property type="entry name" value="CHP02677"/>
</dbReference>
<dbReference type="Proteomes" id="UP000886886">
    <property type="component" value="Unassembled WGS sequence"/>
</dbReference>
<dbReference type="EMBL" id="DVFT01000170">
    <property type="protein sequence ID" value="HIQ97185.1"/>
    <property type="molecule type" value="Genomic_DNA"/>
</dbReference>
<reference evidence="1" key="1">
    <citation type="submission" date="2020-10" db="EMBL/GenBank/DDBJ databases">
        <authorList>
            <person name="Gilroy R."/>
        </authorList>
    </citation>
    <scope>NUCLEOTIDE SEQUENCE</scope>
    <source>
        <strain evidence="1">ChiSjej3B21-11622</strain>
    </source>
</reference>
<name>A0A9D0ZYJ8_9FIRM</name>
<evidence type="ECO:0000313" key="2">
    <source>
        <dbReference type="Proteomes" id="UP000886886"/>
    </source>
</evidence>
<organism evidence="1 2">
    <name type="scientific">Candidatus Limivivens merdigallinarum</name>
    <dbReference type="NCBI Taxonomy" id="2840859"/>
    <lineage>
        <taxon>Bacteria</taxon>
        <taxon>Bacillati</taxon>
        <taxon>Bacillota</taxon>
        <taxon>Clostridia</taxon>
        <taxon>Lachnospirales</taxon>
        <taxon>Lachnospiraceae</taxon>
        <taxon>Lachnospiraceae incertae sedis</taxon>
        <taxon>Candidatus Limivivens</taxon>
    </lineage>
</organism>
<reference evidence="1" key="2">
    <citation type="journal article" date="2021" name="PeerJ">
        <title>Extensive microbial diversity within the chicken gut microbiome revealed by metagenomics and culture.</title>
        <authorList>
            <person name="Gilroy R."/>
            <person name="Ravi A."/>
            <person name="Getino M."/>
            <person name="Pursley I."/>
            <person name="Horton D.L."/>
            <person name="Alikhan N.F."/>
            <person name="Baker D."/>
            <person name="Gharbi K."/>
            <person name="Hall N."/>
            <person name="Watson M."/>
            <person name="Adriaenssens E.M."/>
            <person name="Foster-Nyarko E."/>
            <person name="Jarju S."/>
            <person name="Secka A."/>
            <person name="Antonio M."/>
            <person name="Oren A."/>
            <person name="Chaudhuri R.R."/>
            <person name="La Ragione R."/>
            <person name="Hildebrand F."/>
            <person name="Pallen M.J."/>
        </authorList>
    </citation>
    <scope>NUCLEOTIDE SEQUENCE</scope>
    <source>
        <strain evidence="1">ChiSjej3B21-11622</strain>
    </source>
</reference>